<dbReference type="EC" id="4.2.1.1" evidence="3 8"/>
<name>B3RJD2_TRIAD</name>
<dbReference type="OMA" id="GESNDWG"/>
<comment type="function">
    <text evidence="8">Reversible hydration of carbon dioxide.</text>
</comment>
<dbReference type="InterPro" id="IPR023561">
    <property type="entry name" value="Carbonic_anhydrase_a-class"/>
</dbReference>
<evidence type="ECO:0000256" key="3">
    <source>
        <dbReference type="ARBA" id="ARBA00012925"/>
    </source>
</evidence>
<dbReference type="OrthoDB" id="429145at2759"/>
<dbReference type="Gene3D" id="3.10.200.10">
    <property type="entry name" value="Alpha carbonic anhydrase"/>
    <property type="match status" value="1"/>
</dbReference>
<dbReference type="eggNOG" id="KOG0382">
    <property type="taxonomic scope" value="Eukaryota"/>
</dbReference>
<evidence type="ECO:0000256" key="4">
    <source>
        <dbReference type="ARBA" id="ARBA00022723"/>
    </source>
</evidence>
<dbReference type="FunCoup" id="B3RJD2">
    <property type="interactions" value="992"/>
</dbReference>
<dbReference type="AlphaFoldDB" id="B3RJD2"/>
<evidence type="ECO:0000259" key="9">
    <source>
        <dbReference type="PROSITE" id="PS51144"/>
    </source>
</evidence>
<dbReference type="SMART" id="SM01057">
    <property type="entry name" value="Carb_anhydrase"/>
    <property type="match status" value="1"/>
</dbReference>
<dbReference type="PANTHER" id="PTHR18952:SF141">
    <property type="entry name" value="CARBONIC ANHYDRASE"/>
    <property type="match status" value="1"/>
</dbReference>
<sequence length="251" mass="28714">MLGPEKWHNDYPLANGHYQSPIDIECSQQIFQQDLLDHPLKITYSPCSDSLLTNTGSSFMVALGQDCVIQDGPLSYEYELVQFHAHWGKEDYRGSEHTVNKTSHAMEIHLVHWNKTLYKNVTEAFSQPHGLAVIGVFTKIGSHHDKLQAIVDQLHKITHQNDEAVKISSFNPEDLLPNPQGRNAYWTYQGSLTTPPCTENVTWIVLRDPIEISSEQITAFRDLQSRDGKMMDNFRPVQSLNNRQIRSTFRP</sequence>
<dbReference type="KEGG" id="tad:TRIADDRAFT_18628"/>
<dbReference type="RefSeq" id="XP_002108514.1">
    <property type="nucleotide sequence ID" value="XM_002108478.1"/>
</dbReference>
<evidence type="ECO:0000313" key="11">
    <source>
        <dbReference type="Proteomes" id="UP000009022"/>
    </source>
</evidence>
<feature type="domain" description="Alpha-carbonic anhydrase" evidence="9">
    <location>
        <begin position="1"/>
        <end position="249"/>
    </location>
</feature>
<accession>B3RJD2</accession>
<comment type="similarity">
    <text evidence="2 8">Belongs to the alpha-carbonic anhydrase family.</text>
</comment>
<dbReference type="GeneID" id="6749728"/>
<evidence type="ECO:0000256" key="1">
    <source>
        <dbReference type="ARBA" id="ARBA00001947"/>
    </source>
</evidence>
<evidence type="ECO:0000256" key="2">
    <source>
        <dbReference type="ARBA" id="ARBA00010718"/>
    </source>
</evidence>
<keyword evidence="4 8" id="KW-0479">Metal-binding</keyword>
<dbReference type="Proteomes" id="UP000009022">
    <property type="component" value="Unassembled WGS sequence"/>
</dbReference>
<keyword evidence="6 8" id="KW-0456">Lyase</keyword>
<comment type="cofactor">
    <cofactor evidence="1 8">
        <name>Zn(2+)</name>
        <dbReference type="ChEBI" id="CHEBI:29105"/>
    </cofactor>
</comment>
<proteinExistence type="inferred from homology"/>
<dbReference type="InParanoid" id="B3RJD2"/>
<evidence type="ECO:0000313" key="10">
    <source>
        <dbReference type="EMBL" id="EDV29312.1"/>
    </source>
</evidence>
<keyword evidence="11" id="KW-1185">Reference proteome</keyword>
<dbReference type="PROSITE" id="PS00162">
    <property type="entry name" value="ALPHA_CA_1"/>
    <property type="match status" value="1"/>
</dbReference>
<evidence type="ECO:0000256" key="7">
    <source>
        <dbReference type="ARBA" id="ARBA00048348"/>
    </source>
</evidence>
<evidence type="ECO:0000256" key="8">
    <source>
        <dbReference type="RuleBase" id="RU367011"/>
    </source>
</evidence>
<dbReference type="GO" id="GO:0004089">
    <property type="term" value="F:carbonate dehydratase activity"/>
    <property type="evidence" value="ECO:0000318"/>
    <property type="project" value="GO_Central"/>
</dbReference>
<dbReference type="PROSITE" id="PS51144">
    <property type="entry name" value="ALPHA_CA_2"/>
    <property type="match status" value="1"/>
</dbReference>
<dbReference type="InterPro" id="IPR036398">
    <property type="entry name" value="CA_dom_sf"/>
</dbReference>
<dbReference type="InterPro" id="IPR018338">
    <property type="entry name" value="Carbonic_anhydrase_a-class_CS"/>
</dbReference>
<evidence type="ECO:0000256" key="5">
    <source>
        <dbReference type="ARBA" id="ARBA00022833"/>
    </source>
</evidence>
<gene>
    <name evidence="10" type="ORF">TRIADDRAFT_18628</name>
</gene>
<organism evidence="10 11">
    <name type="scientific">Trichoplax adhaerens</name>
    <name type="common">Trichoplax reptans</name>
    <dbReference type="NCBI Taxonomy" id="10228"/>
    <lineage>
        <taxon>Eukaryota</taxon>
        <taxon>Metazoa</taxon>
        <taxon>Placozoa</taxon>
        <taxon>Uniplacotomia</taxon>
        <taxon>Trichoplacea</taxon>
        <taxon>Trichoplacidae</taxon>
        <taxon>Trichoplax</taxon>
    </lineage>
</organism>
<dbReference type="GO" id="GO:0005737">
    <property type="term" value="C:cytoplasm"/>
    <property type="evidence" value="ECO:0000318"/>
    <property type="project" value="GO_Central"/>
</dbReference>
<dbReference type="Pfam" id="PF00194">
    <property type="entry name" value="Carb_anhydrase"/>
    <property type="match status" value="1"/>
</dbReference>
<dbReference type="PhylomeDB" id="B3RJD2"/>
<comment type="catalytic activity">
    <reaction evidence="7 8">
        <text>hydrogencarbonate + H(+) = CO2 + H2O</text>
        <dbReference type="Rhea" id="RHEA:10748"/>
        <dbReference type="ChEBI" id="CHEBI:15377"/>
        <dbReference type="ChEBI" id="CHEBI:15378"/>
        <dbReference type="ChEBI" id="CHEBI:16526"/>
        <dbReference type="ChEBI" id="CHEBI:17544"/>
        <dbReference type="EC" id="4.2.1.1"/>
    </reaction>
</comment>
<dbReference type="CTD" id="6749728"/>
<evidence type="ECO:0000256" key="6">
    <source>
        <dbReference type="ARBA" id="ARBA00023239"/>
    </source>
</evidence>
<dbReference type="PANTHER" id="PTHR18952">
    <property type="entry name" value="CARBONIC ANHYDRASE"/>
    <property type="match status" value="1"/>
</dbReference>
<dbReference type="HOGENOM" id="CLU_039326_2_1_1"/>
<dbReference type="EMBL" id="DS985241">
    <property type="protein sequence ID" value="EDV29312.1"/>
    <property type="molecule type" value="Genomic_DNA"/>
</dbReference>
<keyword evidence="5 8" id="KW-0862">Zinc</keyword>
<reference evidence="10 11" key="1">
    <citation type="journal article" date="2008" name="Nature">
        <title>The Trichoplax genome and the nature of placozoans.</title>
        <authorList>
            <person name="Srivastava M."/>
            <person name="Begovic E."/>
            <person name="Chapman J."/>
            <person name="Putnam N.H."/>
            <person name="Hellsten U."/>
            <person name="Kawashima T."/>
            <person name="Kuo A."/>
            <person name="Mitros T."/>
            <person name="Salamov A."/>
            <person name="Carpenter M.L."/>
            <person name="Signorovitch A.Y."/>
            <person name="Moreno M.A."/>
            <person name="Kamm K."/>
            <person name="Grimwood J."/>
            <person name="Schmutz J."/>
            <person name="Shapiro H."/>
            <person name="Grigoriev I.V."/>
            <person name="Buss L.W."/>
            <person name="Schierwater B."/>
            <person name="Dellaporta S.L."/>
            <person name="Rokhsar D.S."/>
        </authorList>
    </citation>
    <scope>NUCLEOTIDE SEQUENCE [LARGE SCALE GENOMIC DNA]</scope>
    <source>
        <strain evidence="10 11">Grell-BS-1999</strain>
    </source>
</reference>
<protein>
    <recommendedName>
        <fullName evidence="3 8">Carbonic anhydrase</fullName>
        <ecNumber evidence="3 8">4.2.1.1</ecNumber>
    </recommendedName>
</protein>
<dbReference type="GO" id="GO:0008270">
    <property type="term" value="F:zinc ion binding"/>
    <property type="evidence" value="ECO:0007669"/>
    <property type="project" value="UniProtKB-UniRule"/>
</dbReference>
<dbReference type="CDD" id="cd00326">
    <property type="entry name" value="alpha_CA"/>
    <property type="match status" value="1"/>
</dbReference>
<dbReference type="STRING" id="10228.B3RJD2"/>
<dbReference type="InterPro" id="IPR001148">
    <property type="entry name" value="CA_dom"/>
</dbReference>
<dbReference type="SUPFAM" id="SSF51069">
    <property type="entry name" value="Carbonic anhydrase"/>
    <property type="match status" value="1"/>
</dbReference>